<comment type="caution">
    <text evidence="2">The sequence shown here is derived from an EMBL/GenBank/DDBJ whole genome shotgun (WGS) entry which is preliminary data.</text>
</comment>
<accession>A0A4Q4TMV9</accession>
<evidence type="ECO:0000313" key="3">
    <source>
        <dbReference type="Proteomes" id="UP000293360"/>
    </source>
</evidence>
<dbReference type="STRING" id="155417.A0A4Q4TMV9"/>
<gene>
    <name evidence="2" type="ORF">DL764_002154</name>
</gene>
<reference evidence="2 3" key="1">
    <citation type="submission" date="2018-06" db="EMBL/GenBank/DDBJ databases">
        <title>Complete Genomes of Monosporascus.</title>
        <authorList>
            <person name="Robinson A.J."/>
            <person name="Natvig D.O."/>
        </authorList>
    </citation>
    <scope>NUCLEOTIDE SEQUENCE [LARGE SCALE GENOMIC DNA]</scope>
    <source>
        <strain evidence="2 3">CBS 110550</strain>
    </source>
</reference>
<name>A0A4Q4TMV9_9PEZI</name>
<organism evidence="2 3">
    <name type="scientific">Monosporascus ibericus</name>
    <dbReference type="NCBI Taxonomy" id="155417"/>
    <lineage>
        <taxon>Eukaryota</taxon>
        <taxon>Fungi</taxon>
        <taxon>Dikarya</taxon>
        <taxon>Ascomycota</taxon>
        <taxon>Pezizomycotina</taxon>
        <taxon>Sordariomycetes</taxon>
        <taxon>Xylariomycetidae</taxon>
        <taxon>Xylariales</taxon>
        <taxon>Xylariales incertae sedis</taxon>
        <taxon>Monosporascus</taxon>
    </lineage>
</organism>
<evidence type="ECO:0000256" key="1">
    <source>
        <dbReference type="SAM" id="MobiDB-lite"/>
    </source>
</evidence>
<dbReference type="AlphaFoldDB" id="A0A4Q4TMV9"/>
<dbReference type="Proteomes" id="UP000293360">
    <property type="component" value="Unassembled WGS sequence"/>
</dbReference>
<feature type="region of interest" description="Disordered" evidence="1">
    <location>
        <begin position="1"/>
        <end position="35"/>
    </location>
</feature>
<proteinExistence type="predicted"/>
<protein>
    <submittedName>
        <fullName evidence="2">Uncharacterized protein</fullName>
    </submittedName>
</protein>
<dbReference type="EMBL" id="QJNU01000075">
    <property type="protein sequence ID" value="RYP08008.1"/>
    <property type="molecule type" value="Genomic_DNA"/>
</dbReference>
<keyword evidence="3" id="KW-1185">Reference proteome</keyword>
<evidence type="ECO:0000313" key="2">
    <source>
        <dbReference type="EMBL" id="RYP08008.1"/>
    </source>
</evidence>
<sequence length="346" mass="37802">MGRLGPLTSQALGRSPHDDVVEGSGEAYPHEPEKQYDEKGRVINPQTKRTIKDFIRAHNEVMLVIGVAEPDNAGISEEQARLAVARQMYEDDTGRSLLNVGRSLGILGIWGVHESPTLGAADQEIRHAQNPDADIPTLMALDGQPSGEAIPVGAIRRQSTFSSRGGEDYGTDEEDSEMINPTLISFDVDTSESAAEQHTGVWSAELRPSAGGDGRAQRRESPIYDVNPLTKLPSVLASDMLTNFMAYLLCAPADALALRSVARAFAQKRGLSYEGMFDVSLMDNVSFRGVLHIFGLEMLRLLISGDTWAMITILAQWLHVTEEEWKDMQKEEGIRDAALGGTQTEP</sequence>
<dbReference type="OrthoDB" id="5383784at2759"/>